<sequence>MKIQLMGKLAVIGLFLLFSQTLFAQQRPSMDPAETAKEQASRMKSALQLSDEQTAKVEELNLKYMNKMKEHRASSGEDRSKMRQQMQVMQGEKESELKSILNEEQWQVYQSKKDELGKGERNGGGKGRSKGKSSQ</sequence>
<accession>A0ABW4WY72</accession>
<dbReference type="EMBL" id="JBHUHV010000023">
    <property type="protein sequence ID" value="MFD2066822.1"/>
    <property type="molecule type" value="Genomic_DNA"/>
</dbReference>
<gene>
    <name evidence="3" type="ORF">ACFSKU_07995</name>
</gene>
<protein>
    <recommendedName>
        <fullName evidence="5">DUF4890 domain-containing protein</fullName>
    </recommendedName>
</protein>
<evidence type="ECO:0000256" key="2">
    <source>
        <dbReference type="SAM" id="SignalP"/>
    </source>
</evidence>
<keyword evidence="4" id="KW-1185">Reference proteome</keyword>
<evidence type="ECO:0000256" key="1">
    <source>
        <dbReference type="SAM" id="MobiDB-lite"/>
    </source>
</evidence>
<feature type="signal peptide" evidence="2">
    <location>
        <begin position="1"/>
        <end position="24"/>
    </location>
</feature>
<name>A0ABW4WY72_9BACT</name>
<keyword evidence="2" id="KW-0732">Signal</keyword>
<dbReference type="Proteomes" id="UP001597369">
    <property type="component" value="Unassembled WGS sequence"/>
</dbReference>
<evidence type="ECO:0000313" key="3">
    <source>
        <dbReference type="EMBL" id="MFD2066822.1"/>
    </source>
</evidence>
<evidence type="ECO:0008006" key="5">
    <source>
        <dbReference type="Google" id="ProtNLM"/>
    </source>
</evidence>
<dbReference type="RefSeq" id="WP_377469532.1">
    <property type="nucleotide sequence ID" value="NZ_JBHUHV010000023.1"/>
</dbReference>
<comment type="caution">
    <text evidence="3">The sequence shown here is derived from an EMBL/GenBank/DDBJ whole genome shotgun (WGS) entry which is preliminary data.</text>
</comment>
<organism evidence="3 4">
    <name type="scientific">Pontibacter silvestris</name>
    <dbReference type="NCBI Taxonomy" id="2305183"/>
    <lineage>
        <taxon>Bacteria</taxon>
        <taxon>Pseudomonadati</taxon>
        <taxon>Bacteroidota</taxon>
        <taxon>Cytophagia</taxon>
        <taxon>Cytophagales</taxon>
        <taxon>Hymenobacteraceae</taxon>
        <taxon>Pontibacter</taxon>
    </lineage>
</organism>
<proteinExistence type="predicted"/>
<feature type="chain" id="PRO_5045419202" description="DUF4890 domain-containing protein" evidence="2">
    <location>
        <begin position="25"/>
        <end position="135"/>
    </location>
</feature>
<reference evidence="4" key="1">
    <citation type="journal article" date="2019" name="Int. J. Syst. Evol. Microbiol.">
        <title>The Global Catalogue of Microorganisms (GCM) 10K type strain sequencing project: providing services to taxonomists for standard genome sequencing and annotation.</title>
        <authorList>
            <consortium name="The Broad Institute Genomics Platform"/>
            <consortium name="The Broad Institute Genome Sequencing Center for Infectious Disease"/>
            <person name="Wu L."/>
            <person name="Ma J."/>
        </authorList>
    </citation>
    <scope>NUCLEOTIDE SEQUENCE [LARGE SCALE GENOMIC DNA]</scope>
    <source>
        <strain evidence="4">JCM 16545</strain>
    </source>
</reference>
<evidence type="ECO:0000313" key="4">
    <source>
        <dbReference type="Proteomes" id="UP001597369"/>
    </source>
</evidence>
<feature type="region of interest" description="Disordered" evidence="1">
    <location>
        <begin position="29"/>
        <end position="52"/>
    </location>
</feature>
<feature type="region of interest" description="Disordered" evidence="1">
    <location>
        <begin position="111"/>
        <end position="135"/>
    </location>
</feature>
<feature type="compositionally biased region" description="Basic and acidic residues" evidence="1">
    <location>
        <begin position="111"/>
        <end position="123"/>
    </location>
</feature>
<feature type="region of interest" description="Disordered" evidence="1">
    <location>
        <begin position="69"/>
        <end position="96"/>
    </location>
</feature>
<feature type="compositionally biased region" description="Basic and acidic residues" evidence="1">
    <location>
        <begin position="69"/>
        <end position="81"/>
    </location>
</feature>